<organism evidence="2 3">
    <name type="scientific">Stylosanthes scabra</name>
    <dbReference type="NCBI Taxonomy" id="79078"/>
    <lineage>
        <taxon>Eukaryota</taxon>
        <taxon>Viridiplantae</taxon>
        <taxon>Streptophyta</taxon>
        <taxon>Embryophyta</taxon>
        <taxon>Tracheophyta</taxon>
        <taxon>Spermatophyta</taxon>
        <taxon>Magnoliopsida</taxon>
        <taxon>eudicotyledons</taxon>
        <taxon>Gunneridae</taxon>
        <taxon>Pentapetalae</taxon>
        <taxon>rosids</taxon>
        <taxon>fabids</taxon>
        <taxon>Fabales</taxon>
        <taxon>Fabaceae</taxon>
        <taxon>Papilionoideae</taxon>
        <taxon>50 kb inversion clade</taxon>
        <taxon>dalbergioids sensu lato</taxon>
        <taxon>Dalbergieae</taxon>
        <taxon>Pterocarpus clade</taxon>
        <taxon>Stylosanthes</taxon>
    </lineage>
</organism>
<evidence type="ECO:0000313" key="2">
    <source>
        <dbReference type="EMBL" id="MED6115208.1"/>
    </source>
</evidence>
<feature type="compositionally biased region" description="Basic residues" evidence="1">
    <location>
        <begin position="24"/>
        <end position="33"/>
    </location>
</feature>
<name>A0ABU6QTK0_9FABA</name>
<keyword evidence="3" id="KW-1185">Reference proteome</keyword>
<sequence length="112" mass="12239">MVHSHASRVRAMALARPRGELGHIRPKLPRAAHPRPLNGAPARAHYNVFLGPHCLASPRDGPGSKTRTPLMKPVPMDDPSNASPRKDHIRGTSQSRKAIRPTPLLAQGRFLT</sequence>
<feature type="non-terminal residue" evidence="2">
    <location>
        <position position="112"/>
    </location>
</feature>
<evidence type="ECO:0000256" key="1">
    <source>
        <dbReference type="SAM" id="MobiDB-lite"/>
    </source>
</evidence>
<dbReference type="EMBL" id="JASCZI010001582">
    <property type="protein sequence ID" value="MED6115208.1"/>
    <property type="molecule type" value="Genomic_DNA"/>
</dbReference>
<comment type="caution">
    <text evidence="2">The sequence shown here is derived from an EMBL/GenBank/DDBJ whole genome shotgun (WGS) entry which is preliminary data.</text>
</comment>
<protein>
    <submittedName>
        <fullName evidence="2">Uncharacterized protein</fullName>
    </submittedName>
</protein>
<feature type="region of interest" description="Disordered" evidence="1">
    <location>
        <begin position="55"/>
        <end position="112"/>
    </location>
</feature>
<accession>A0ABU6QTK0</accession>
<gene>
    <name evidence="2" type="ORF">PIB30_088082</name>
</gene>
<evidence type="ECO:0000313" key="3">
    <source>
        <dbReference type="Proteomes" id="UP001341840"/>
    </source>
</evidence>
<feature type="region of interest" description="Disordered" evidence="1">
    <location>
        <begin position="1"/>
        <end position="39"/>
    </location>
</feature>
<dbReference type="Proteomes" id="UP001341840">
    <property type="component" value="Unassembled WGS sequence"/>
</dbReference>
<proteinExistence type="predicted"/>
<reference evidence="2 3" key="1">
    <citation type="journal article" date="2023" name="Plants (Basel)">
        <title>Bridging the Gap: Combining Genomics and Transcriptomics Approaches to Understand Stylosanthes scabra, an Orphan Legume from the Brazilian Caatinga.</title>
        <authorList>
            <person name="Ferreira-Neto J.R.C."/>
            <person name="da Silva M.D."/>
            <person name="Binneck E."/>
            <person name="de Melo N.F."/>
            <person name="da Silva R.H."/>
            <person name="de Melo A.L.T.M."/>
            <person name="Pandolfi V."/>
            <person name="Bustamante F.O."/>
            <person name="Brasileiro-Vidal A.C."/>
            <person name="Benko-Iseppon A.M."/>
        </authorList>
    </citation>
    <scope>NUCLEOTIDE SEQUENCE [LARGE SCALE GENOMIC DNA]</scope>
    <source>
        <tissue evidence="2">Leaves</tissue>
    </source>
</reference>